<sequence length="336" mass="37627">MPVPCWWYTTGGKSEGEYVSACRGDAPASKLSFWERGSGRKIITAFKVKWVNGQESETYGYTRGATVKIVQLRYGEFFQSVTQYWTMEGKDQCFSGWKGTTNLGRGVKVGYTWGDAHAYELPHLYSRFCMGFGAHLNRKKSLLNVGGVFFLQDIELAVIKMNYVTVPNVEIQSVLVETTTDENDREAPLEVLWSKAVELTNKVTTPKTFIEKLSVPTVVLGKAFGISPKNSTGCIDTEDISDSTSYTMKTSTELSRSYEVPAGRKYRRTVVYSKGTFKVQFRPQYSLTLDSGEIMNWPEGPVQDAFVVVSGNLHIRIADITDDAQESPIDPPPYLE</sequence>
<keyword evidence="2" id="KW-1185">Reference proteome</keyword>
<organism evidence="1 2">
    <name type="scientific">Aspergillus bombycis</name>
    <dbReference type="NCBI Taxonomy" id="109264"/>
    <lineage>
        <taxon>Eukaryota</taxon>
        <taxon>Fungi</taxon>
        <taxon>Dikarya</taxon>
        <taxon>Ascomycota</taxon>
        <taxon>Pezizomycotina</taxon>
        <taxon>Eurotiomycetes</taxon>
        <taxon>Eurotiomycetidae</taxon>
        <taxon>Eurotiales</taxon>
        <taxon>Aspergillaceae</taxon>
        <taxon>Aspergillus</taxon>
    </lineage>
</organism>
<dbReference type="Proteomes" id="UP000179179">
    <property type="component" value="Unassembled WGS sequence"/>
</dbReference>
<evidence type="ECO:0000313" key="2">
    <source>
        <dbReference type="Proteomes" id="UP000179179"/>
    </source>
</evidence>
<comment type="caution">
    <text evidence="1">The sequence shown here is derived from an EMBL/GenBank/DDBJ whole genome shotgun (WGS) entry which is preliminary data.</text>
</comment>
<dbReference type="OrthoDB" id="4526873at2759"/>
<dbReference type="EMBL" id="LYCR01000002">
    <property type="protein sequence ID" value="OGM50856.1"/>
    <property type="molecule type" value="Genomic_DNA"/>
</dbReference>
<proteinExistence type="predicted"/>
<reference evidence="1 2" key="1">
    <citation type="journal article" date="2016" name="Genome Biol. Evol.">
        <title>Draft genome sequence of an aflatoxigenic Aspergillus species, A. bombycis.</title>
        <authorList>
            <person name="Moore G.G."/>
            <person name="Mack B.M."/>
            <person name="Beltz S.B."/>
            <person name="Gilbert M.K."/>
        </authorList>
    </citation>
    <scope>NUCLEOTIDE SEQUENCE [LARGE SCALE GENOMIC DNA]</scope>
    <source>
        <strain evidence="2">NRRL 26010</strain>
    </source>
</reference>
<accession>A0A1F8AGJ4</accession>
<dbReference type="AlphaFoldDB" id="A0A1F8AGJ4"/>
<dbReference type="GeneID" id="34444187"/>
<name>A0A1F8AGJ4_9EURO</name>
<protein>
    <recommendedName>
        <fullName evidence="3">Jacalin-type lectin domain-containing protein</fullName>
    </recommendedName>
</protein>
<gene>
    <name evidence="1" type="ORF">ABOM_000797</name>
</gene>
<evidence type="ECO:0000313" key="1">
    <source>
        <dbReference type="EMBL" id="OGM50856.1"/>
    </source>
</evidence>
<evidence type="ECO:0008006" key="3">
    <source>
        <dbReference type="Google" id="ProtNLM"/>
    </source>
</evidence>
<dbReference type="RefSeq" id="XP_022394573.1">
    <property type="nucleotide sequence ID" value="XM_022527927.1"/>
</dbReference>